<keyword evidence="7" id="KW-1185">Reference proteome</keyword>
<evidence type="ECO:0000256" key="4">
    <source>
        <dbReference type="RuleBase" id="RU003915"/>
    </source>
</evidence>
<sequence>MFLKNYFTLFLLGIALTGCSEQQARKPISQSTGTFMKESIKRNKKLVANEEDLIKKEIKKDTAHAYIASEKGYWYTYETLGEGKTAPVRGDIAYFDYEITDLYGNVIYSKEELKPQTYYVDKENIMIGLRHGIKLMHKGDKVKFYFTSHLAYGYHGDNDKIGTNQPIICIVSLTDIKKDESQP</sequence>
<evidence type="ECO:0000256" key="1">
    <source>
        <dbReference type="ARBA" id="ARBA00000971"/>
    </source>
</evidence>
<comment type="catalytic activity">
    <reaction evidence="1 3 4">
        <text>[protein]-peptidylproline (omega=180) = [protein]-peptidylproline (omega=0)</text>
        <dbReference type="Rhea" id="RHEA:16237"/>
        <dbReference type="Rhea" id="RHEA-COMP:10747"/>
        <dbReference type="Rhea" id="RHEA-COMP:10748"/>
        <dbReference type="ChEBI" id="CHEBI:83833"/>
        <dbReference type="ChEBI" id="CHEBI:83834"/>
        <dbReference type="EC" id="5.2.1.8"/>
    </reaction>
</comment>
<dbReference type="Pfam" id="PF00254">
    <property type="entry name" value="FKBP_C"/>
    <property type="match status" value="1"/>
</dbReference>
<protein>
    <recommendedName>
        <fullName evidence="4">Peptidyl-prolyl cis-trans isomerase</fullName>
        <ecNumber evidence="4">5.2.1.8</ecNumber>
    </recommendedName>
</protein>
<keyword evidence="2 3" id="KW-0697">Rotamase</keyword>
<comment type="similarity">
    <text evidence="4">Belongs to the FKBP-type PPIase family.</text>
</comment>
<dbReference type="EMBL" id="CP133721">
    <property type="protein sequence ID" value="WMW77190.1"/>
    <property type="molecule type" value="Genomic_DNA"/>
</dbReference>
<keyword evidence="3 4" id="KW-0413">Isomerase</keyword>
<dbReference type="Proteomes" id="UP001180481">
    <property type="component" value="Chromosome"/>
</dbReference>
<organism evidence="6 7">
    <name type="scientific">Flavobacterium nakdongensis</name>
    <dbReference type="NCBI Taxonomy" id="3073563"/>
    <lineage>
        <taxon>Bacteria</taxon>
        <taxon>Pseudomonadati</taxon>
        <taxon>Bacteroidota</taxon>
        <taxon>Flavobacteriia</taxon>
        <taxon>Flavobacteriales</taxon>
        <taxon>Flavobacteriaceae</taxon>
        <taxon>Flavobacterium</taxon>
    </lineage>
</organism>
<feature type="domain" description="PPIase FKBP-type" evidence="5">
    <location>
        <begin position="90"/>
        <end position="177"/>
    </location>
</feature>
<dbReference type="InterPro" id="IPR001179">
    <property type="entry name" value="PPIase_FKBP_dom"/>
</dbReference>
<dbReference type="Gene3D" id="3.10.50.40">
    <property type="match status" value="1"/>
</dbReference>
<evidence type="ECO:0000256" key="2">
    <source>
        <dbReference type="ARBA" id="ARBA00023110"/>
    </source>
</evidence>
<dbReference type="InterPro" id="IPR019869">
    <property type="entry name" value="Motility-assoc_PPIase_GldI"/>
</dbReference>
<evidence type="ECO:0000256" key="3">
    <source>
        <dbReference type="PROSITE-ProRule" id="PRU00277"/>
    </source>
</evidence>
<dbReference type="NCBIfam" id="TIGR03516">
    <property type="entry name" value="ppisom_GldI"/>
    <property type="match status" value="1"/>
</dbReference>
<accession>A0ABY9R9B8</accession>
<reference evidence="6" key="1">
    <citation type="submission" date="2023-09" db="EMBL/GenBank/DDBJ databases">
        <title>Flavobacterium sp. 20NA77.7 isolated from freshwater.</title>
        <authorList>
            <person name="Le V."/>
            <person name="Ko S.-R."/>
            <person name="Ahn C.-Y."/>
            <person name="Oh H.-M."/>
        </authorList>
    </citation>
    <scope>NUCLEOTIDE SEQUENCE</scope>
    <source>
        <strain evidence="6">20NA77.7</strain>
    </source>
</reference>
<evidence type="ECO:0000313" key="7">
    <source>
        <dbReference type="Proteomes" id="UP001180481"/>
    </source>
</evidence>
<proteinExistence type="inferred from homology"/>
<dbReference type="EC" id="5.2.1.8" evidence="4"/>
<name>A0ABY9R9B8_9FLAO</name>
<dbReference type="SUPFAM" id="SSF54534">
    <property type="entry name" value="FKBP-like"/>
    <property type="match status" value="1"/>
</dbReference>
<dbReference type="PROSITE" id="PS50059">
    <property type="entry name" value="FKBP_PPIASE"/>
    <property type="match status" value="1"/>
</dbReference>
<dbReference type="RefSeq" id="WP_309531571.1">
    <property type="nucleotide sequence ID" value="NZ_CP133721.1"/>
</dbReference>
<evidence type="ECO:0000313" key="6">
    <source>
        <dbReference type="EMBL" id="WMW77190.1"/>
    </source>
</evidence>
<dbReference type="PROSITE" id="PS51257">
    <property type="entry name" value="PROKAR_LIPOPROTEIN"/>
    <property type="match status" value="1"/>
</dbReference>
<evidence type="ECO:0000259" key="5">
    <source>
        <dbReference type="PROSITE" id="PS50059"/>
    </source>
</evidence>
<dbReference type="InterPro" id="IPR046357">
    <property type="entry name" value="PPIase_dom_sf"/>
</dbReference>
<gene>
    <name evidence="6" type="primary">gldI</name>
    <name evidence="6" type="ORF">RF683_06735</name>
</gene>